<evidence type="ECO:0000256" key="4">
    <source>
        <dbReference type="ARBA" id="ARBA00023015"/>
    </source>
</evidence>
<dbReference type="SUPFAM" id="SSF46785">
    <property type="entry name" value="Winged helix' DNA-binding domain"/>
    <property type="match status" value="1"/>
</dbReference>
<dbReference type="GO" id="GO:0004601">
    <property type="term" value="F:peroxidase activity"/>
    <property type="evidence" value="ECO:0007669"/>
    <property type="project" value="UniProtKB-KW"/>
</dbReference>
<evidence type="ECO:0000259" key="7">
    <source>
        <dbReference type="Pfam" id="PF22381"/>
    </source>
</evidence>
<dbReference type="InterPro" id="IPR036249">
    <property type="entry name" value="Thioredoxin-like_sf"/>
</dbReference>
<dbReference type="InterPro" id="IPR000889">
    <property type="entry name" value="Glutathione_peroxidase"/>
</dbReference>
<keyword evidence="3" id="KW-0560">Oxidoreductase</keyword>
<keyword evidence="5" id="KW-0238">DNA-binding</keyword>
<accession>A0A644X1B9</accession>
<dbReference type="AlphaFoldDB" id="A0A644X1B9"/>
<dbReference type="CDD" id="cd00340">
    <property type="entry name" value="GSH_Peroxidase"/>
    <property type="match status" value="1"/>
</dbReference>
<dbReference type="EMBL" id="VSSQ01001634">
    <property type="protein sequence ID" value="MPM09965.1"/>
    <property type="molecule type" value="Genomic_DNA"/>
</dbReference>
<dbReference type="PROSITE" id="PS00763">
    <property type="entry name" value="GLUTATHIONE_PEROXID_2"/>
    <property type="match status" value="1"/>
</dbReference>
<organism evidence="8">
    <name type="scientific">bioreactor metagenome</name>
    <dbReference type="NCBI Taxonomy" id="1076179"/>
    <lineage>
        <taxon>unclassified sequences</taxon>
        <taxon>metagenomes</taxon>
        <taxon>ecological metagenomes</taxon>
    </lineage>
</organism>
<dbReference type="GO" id="GO:0034599">
    <property type="term" value="P:cellular response to oxidative stress"/>
    <property type="evidence" value="ECO:0007669"/>
    <property type="project" value="TreeGrafter"/>
</dbReference>
<evidence type="ECO:0000256" key="3">
    <source>
        <dbReference type="ARBA" id="ARBA00023002"/>
    </source>
</evidence>
<evidence type="ECO:0000313" key="8">
    <source>
        <dbReference type="EMBL" id="MPM09965.1"/>
    </source>
</evidence>
<keyword evidence="6" id="KW-0804">Transcription</keyword>
<dbReference type="InterPro" id="IPR036390">
    <property type="entry name" value="WH_DNA-bd_sf"/>
</dbReference>
<sequence length="238" mass="27459">MSEFKGKTVIVVNAASKCGLTPQYEGLEKHYREYKDNGLVVLGFPCNQFANQESGSAGEIEEFCQVNYGVTFPMFAKVDVNGYGAHPLFKYLKNESGSLFGSKVKWNFTKEVLYLENQICFPLYAASRLTNQLYTPLLKEMGLTYPQYLVMLVLWQHKNLTVNEICSKLILETNTVTPLLKRLEQKGSLLFHFLIRGQISGSLLWLFRQKFWQTSMERRFLWTRCLHLKRLFGSCSGF</sequence>
<keyword evidence="2" id="KW-0575">Peroxidase</keyword>
<evidence type="ECO:0000256" key="6">
    <source>
        <dbReference type="ARBA" id="ARBA00023163"/>
    </source>
</evidence>
<dbReference type="GO" id="GO:0003700">
    <property type="term" value="F:DNA-binding transcription factor activity"/>
    <property type="evidence" value="ECO:0007669"/>
    <property type="project" value="InterPro"/>
</dbReference>
<protein>
    <recommendedName>
        <fullName evidence="7">Transcriptional regulator SarA/SarZ/Rot-like helix-turn-helix domain-containing protein</fullName>
    </recommendedName>
</protein>
<evidence type="ECO:0000256" key="2">
    <source>
        <dbReference type="ARBA" id="ARBA00022559"/>
    </source>
</evidence>
<dbReference type="PANTHER" id="PTHR11592:SF78">
    <property type="entry name" value="GLUTATHIONE PEROXIDASE"/>
    <property type="match status" value="1"/>
</dbReference>
<dbReference type="InterPro" id="IPR029760">
    <property type="entry name" value="GPX_CS"/>
</dbReference>
<gene>
    <name evidence="8" type="ORF">SDC9_56289</name>
</gene>
<dbReference type="Gene3D" id="3.40.30.10">
    <property type="entry name" value="Glutaredoxin"/>
    <property type="match status" value="1"/>
</dbReference>
<evidence type="ECO:0000256" key="5">
    <source>
        <dbReference type="ARBA" id="ARBA00023125"/>
    </source>
</evidence>
<dbReference type="PROSITE" id="PS51355">
    <property type="entry name" value="GLUTATHIONE_PEROXID_3"/>
    <property type="match status" value="1"/>
</dbReference>
<comment type="similarity">
    <text evidence="1">Belongs to the glutathione peroxidase family.</text>
</comment>
<dbReference type="InterPro" id="IPR055166">
    <property type="entry name" value="Transc_reg_Sar_Rot_HTH"/>
</dbReference>
<dbReference type="Pfam" id="PF22381">
    <property type="entry name" value="Staph_reg_Sar_Rot"/>
    <property type="match status" value="1"/>
</dbReference>
<dbReference type="PRINTS" id="PR01011">
    <property type="entry name" value="GLUTPROXDASE"/>
</dbReference>
<dbReference type="Pfam" id="PF00255">
    <property type="entry name" value="GSHPx"/>
    <property type="match status" value="1"/>
</dbReference>
<dbReference type="PANTHER" id="PTHR11592">
    <property type="entry name" value="GLUTATHIONE PEROXIDASE"/>
    <property type="match status" value="1"/>
</dbReference>
<name>A0A644X1B9_9ZZZZ</name>
<evidence type="ECO:0000256" key="1">
    <source>
        <dbReference type="ARBA" id="ARBA00006926"/>
    </source>
</evidence>
<feature type="domain" description="Transcriptional regulator SarA/SarZ/Rot-like helix-turn-helix" evidence="7">
    <location>
        <begin position="132"/>
        <end position="187"/>
    </location>
</feature>
<keyword evidence="4" id="KW-0805">Transcription regulation</keyword>
<dbReference type="InterPro" id="IPR036388">
    <property type="entry name" value="WH-like_DNA-bd_sf"/>
</dbReference>
<reference evidence="8" key="1">
    <citation type="submission" date="2019-08" db="EMBL/GenBank/DDBJ databases">
        <authorList>
            <person name="Kucharzyk K."/>
            <person name="Murdoch R.W."/>
            <person name="Higgins S."/>
            <person name="Loffler F."/>
        </authorList>
    </citation>
    <scope>NUCLEOTIDE SEQUENCE</scope>
</reference>
<dbReference type="Gene3D" id="1.10.10.10">
    <property type="entry name" value="Winged helix-like DNA-binding domain superfamily/Winged helix DNA-binding domain"/>
    <property type="match status" value="1"/>
</dbReference>
<proteinExistence type="inferred from homology"/>
<dbReference type="SUPFAM" id="SSF52833">
    <property type="entry name" value="Thioredoxin-like"/>
    <property type="match status" value="1"/>
</dbReference>
<comment type="caution">
    <text evidence="8">The sequence shown here is derived from an EMBL/GenBank/DDBJ whole genome shotgun (WGS) entry which is preliminary data.</text>
</comment>